<keyword evidence="3" id="KW-1185">Reference proteome</keyword>
<sequence>MLRLVSRRLRKLLFLHMESWKLQNDTAVDRPHYPPKNQDRETTVGSSDANIEQASGKVILEVGATEADKGSSDLII</sequence>
<reference evidence="2 3" key="1">
    <citation type="submission" date="2024-01" db="EMBL/GenBank/DDBJ databases">
        <title>The genomes of 5 underutilized Papilionoideae crops provide insights into root nodulation and disease resistance.</title>
        <authorList>
            <person name="Yuan L."/>
        </authorList>
    </citation>
    <scope>NUCLEOTIDE SEQUENCE [LARGE SCALE GENOMIC DNA]</scope>
    <source>
        <strain evidence="2">LY-2023</strain>
        <tissue evidence="2">Leaf</tissue>
    </source>
</reference>
<proteinExistence type="predicted"/>
<feature type="region of interest" description="Disordered" evidence="1">
    <location>
        <begin position="27"/>
        <end position="48"/>
    </location>
</feature>
<evidence type="ECO:0000256" key="1">
    <source>
        <dbReference type="SAM" id="MobiDB-lite"/>
    </source>
</evidence>
<comment type="caution">
    <text evidence="2">The sequence shown here is derived from an EMBL/GenBank/DDBJ whole genome shotgun (WGS) entry which is preliminary data.</text>
</comment>
<accession>A0AAN9J8F4</accession>
<feature type="compositionally biased region" description="Basic and acidic residues" evidence="1">
    <location>
        <begin position="27"/>
        <end position="42"/>
    </location>
</feature>
<protein>
    <submittedName>
        <fullName evidence="2">Uncharacterized protein</fullName>
    </submittedName>
</protein>
<dbReference type="EMBL" id="JAYKXN010000004">
    <property type="protein sequence ID" value="KAK7294270.1"/>
    <property type="molecule type" value="Genomic_DNA"/>
</dbReference>
<dbReference type="AlphaFoldDB" id="A0AAN9J8F4"/>
<name>A0AAN9J8F4_CLITE</name>
<organism evidence="2 3">
    <name type="scientific">Clitoria ternatea</name>
    <name type="common">Butterfly pea</name>
    <dbReference type="NCBI Taxonomy" id="43366"/>
    <lineage>
        <taxon>Eukaryota</taxon>
        <taxon>Viridiplantae</taxon>
        <taxon>Streptophyta</taxon>
        <taxon>Embryophyta</taxon>
        <taxon>Tracheophyta</taxon>
        <taxon>Spermatophyta</taxon>
        <taxon>Magnoliopsida</taxon>
        <taxon>eudicotyledons</taxon>
        <taxon>Gunneridae</taxon>
        <taxon>Pentapetalae</taxon>
        <taxon>rosids</taxon>
        <taxon>fabids</taxon>
        <taxon>Fabales</taxon>
        <taxon>Fabaceae</taxon>
        <taxon>Papilionoideae</taxon>
        <taxon>50 kb inversion clade</taxon>
        <taxon>NPAAA clade</taxon>
        <taxon>indigoferoid/millettioid clade</taxon>
        <taxon>Phaseoleae</taxon>
        <taxon>Clitoria</taxon>
    </lineage>
</organism>
<evidence type="ECO:0000313" key="2">
    <source>
        <dbReference type="EMBL" id="KAK7294270.1"/>
    </source>
</evidence>
<evidence type="ECO:0000313" key="3">
    <source>
        <dbReference type="Proteomes" id="UP001359559"/>
    </source>
</evidence>
<dbReference type="Proteomes" id="UP001359559">
    <property type="component" value="Unassembled WGS sequence"/>
</dbReference>
<gene>
    <name evidence="2" type="ORF">RJT34_17157</name>
</gene>